<name>A0A368U8R7_9GAMM</name>
<gene>
    <name evidence="1" type="ORF">DU506_00035</name>
</gene>
<reference evidence="1 2" key="1">
    <citation type="submission" date="2018-07" db="EMBL/GenBank/DDBJ databases">
        <title>Halomonas rutogse sp. nov., isolated from Lake TangqianCo on Tibetan Plateau.</title>
        <authorList>
            <person name="Lu H."/>
            <person name="Xing P."/>
            <person name="Wu Q."/>
        </authorList>
    </citation>
    <scope>NUCLEOTIDE SEQUENCE [LARGE SCALE GENOMIC DNA]</scope>
    <source>
        <strain evidence="1 2">TQ8S</strain>
    </source>
</reference>
<dbReference type="EMBL" id="QPIJ01000001">
    <property type="protein sequence ID" value="RCV93578.1"/>
    <property type="molecule type" value="Genomic_DNA"/>
</dbReference>
<organism evidence="1 2">
    <name type="scientific">Vreelandella rituensis</name>
    <dbReference type="NCBI Taxonomy" id="2282306"/>
    <lineage>
        <taxon>Bacteria</taxon>
        <taxon>Pseudomonadati</taxon>
        <taxon>Pseudomonadota</taxon>
        <taxon>Gammaproteobacteria</taxon>
        <taxon>Oceanospirillales</taxon>
        <taxon>Halomonadaceae</taxon>
        <taxon>Vreelandella</taxon>
    </lineage>
</organism>
<dbReference type="Pfam" id="PF09938">
    <property type="entry name" value="DUF2170"/>
    <property type="match status" value="1"/>
</dbReference>
<dbReference type="Proteomes" id="UP000253204">
    <property type="component" value="Unassembled WGS sequence"/>
</dbReference>
<dbReference type="RefSeq" id="WP_114484906.1">
    <property type="nucleotide sequence ID" value="NZ_CBCSHM010000005.1"/>
</dbReference>
<sequence length="151" mass="16269">MSDSTTQVLTPDELKNRLVAVFDSVVNVQHEWPECGIWLDLENASVALQMHDYGDLSVTVTLSDSGWLVMTEVAPVSAVHNTAELNETLLRLGMMLPLVSIGIADIAGESHYVIYGQLFPDCKLEALSAEVQACADAALDVAGLLQEQQAA</sequence>
<protein>
    <submittedName>
        <fullName evidence="1">DUF2170 family protein</fullName>
    </submittedName>
</protein>
<evidence type="ECO:0000313" key="2">
    <source>
        <dbReference type="Proteomes" id="UP000253204"/>
    </source>
</evidence>
<keyword evidence="2" id="KW-1185">Reference proteome</keyword>
<evidence type="ECO:0000313" key="1">
    <source>
        <dbReference type="EMBL" id="RCV93578.1"/>
    </source>
</evidence>
<dbReference type="OrthoDB" id="7677665at2"/>
<proteinExistence type="predicted"/>
<dbReference type="InterPro" id="IPR019231">
    <property type="entry name" value="DUF2170"/>
</dbReference>
<dbReference type="AlphaFoldDB" id="A0A368U8R7"/>
<comment type="caution">
    <text evidence="1">The sequence shown here is derived from an EMBL/GenBank/DDBJ whole genome shotgun (WGS) entry which is preliminary data.</text>
</comment>
<accession>A0A368U8R7</accession>